<accession>A0A6A7ZV82</accession>
<dbReference type="InterPro" id="IPR039418">
    <property type="entry name" value="LexA-like"/>
</dbReference>
<dbReference type="InterPro" id="IPR036286">
    <property type="entry name" value="LexA/Signal_pep-like_sf"/>
</dbReference>
<sequence length="267" mass="29464">MTKPLDSVTEKFRQLRERAGLSMDELAKGMGYKGASSIQRYENPDEYKKEFISPDIAAKLLNVVVGKGTPPIDAKEVWGLTRPASGALVGSFDPDTHEQFSDDGAPGYTREHWRAHVEGALPELDVKLGAGEGIVGDTINIPVGNESATGHRVVAEWLIPADYLRSEAKVSINHTVVMEIVGDSMQPDFLPGDRVIVDLSQNQCLHDGEYAFSDGISPPQIKRFQRIHFTDPPEVKIVSINPGYDSFRVELHRVHILGRVCGHVTRK</sequence>
<comment type="caution">
    <text evidence="2">The sequence shown here is derived from an EMBL/GenBank/DDBJ whole genome shotgun (WGS) entry which is preliminary data.</text>
</comment>
<dbReference type="Gene3D" id="2.10.109.10">
    <property type="entry name" value="Umud Fragment, subunit A"/>
    <property type="match status" value="1"/>
</dbReference>
<dbReference type="GO" id="GO:0003677">
    <property type="term" value="F:DNA binding"/>
    <property type="evidence" value="ECO:0007669"/>
    <property type="project" value="InterPro"/>
</dbReference>
<name>A0A6A7ZV82_RHIML</name>
<dbReference type="CDD" id="cd06529">
    <property type="entry name" value="S24_LexA-like"/>
    <property type="match status" value="1"/>
</dbReference>
<evidence type="ECO:0000313" key="2">
    <source>
        <dbReference type="EMBL" id="MQW06610.1"/>
    </source>
</evidence>
<feature type="domain" description="HTH cro/C1-type" evidence="1">
    <location>
        <begin position="12"/>
        <end position="43"/>
    </location>
</feature>
<protein>
    <submittedName>
        <fullName evidence="2">LexA family transcriptional regulator</fullName>
    </submittedName>
</protein>
<evidence type="ECO:0000259" key="1">
    <source>
        <dbReference type="PROSITE" id="PS50943"/>
    </source>
</evidence>
<dbReference type="EMBL" id="WISP01000172">
    <property type="protein sequence ID" value="MQW06610.1"/>
    <property type="molecule type" value="Genomic_DNA"/>
</dbReference>
<proteinExistence type="predicted"/>
<dbReference type="InterPro" id="IPR015927">
    <property type="entry name" value="Peptidase_S24_S26A/B/C"/>
</dbReference>
<dbReference type="InterPro" id="IPR010982">
    <property type="entry name" value="Lambda_DNA-bd_dom_sf"/>
</dbReference>
<dbReference type="PROSITE" id="PS50943">
    <property type="entry name" value="HTH_CROC1"/>
    <property type="match status" value="1"/>
</dbReference>
<dbReference type="AlphaFoldDB" id="A0A6A7ZV82"/>
<dbReference type="SUPFAM" id="SSF51306">
    <property type="entry name" value="LexA/Signal peptidase"/>
    <property type="match status" value="1"/>
</dbReference>
<organism evidence="2">
    <name type="scientific">Rhizobium meliloti</name>
    <name type="common">Ensifer meliloti</name>
    <name type="synonym">Sinorhizobium meliloti</name>
    <dbReference type="NCBI Taxonomy" id="382"/>
    <lineage>
        <taxon>Bacteria</taxon>
        <taxon>Pseudomonadati</taxon>
        <taxon>Pseudomonadota</taxon>
        <taxon>Alphaproteobacteria</taxon>
        <taxon>Hyphomicrobiales</taxon>
        <taxon>Rhizobiaceae</taxon>
        <taxon>Sinorhizobium/Ensifer group</taxon>
        <taxon>Sinorhizobium</taxon>
    </lineage>
</organism>
<dbReference type="CDD" id="cd00093">
    <property type="entry name" value="HTH_XRE"/>
    <property type="match status" value="1"/>
</dbReference>
<dbReference type="InterPro" id="IPR001387">
    <property type="entry name" value="Cro/C1-type_HTH"/>
</dbReference>
<dbReference type="Gene3D" id="1.10.260.40">
    <property type="entry name" value="lambda repressor-like DNA-binding domains"/>
    <property type="match status" value="1"/>
</dbReference>
<dbReference type="RefSeq" id="WP_153318663.1">
    <property type="nucleotide sequence ID" value="NZ_WISP01000172.1"/>
</dbReference>
<reference evidence="2" key="1">
    <citation type="journal article" date="2013" name="Genome Biol.">
        <title>Comparative genomics of the core and accessory genomes of 48 Sinorhizobium strains comprising five genospecies.</title>
        <authorList>
            <person name="Sugawara M."/>
            <person name="Epstein B."/>
            <person name="Badgley B.D."/>
            <person name="Unno T."/>
            <person name="Xu L."/>
            <person name="Reese J."/>
            <person name="Gyaneshwar P."/>
            <person name="Denny R."/>
            <person name="Mudge J."/>
            <person name="Bharti A.K."/>
            <person name="Farmer A.D."/>
            <person name="May G.D."/>
            <person name="Woodward J.E."/>
            <person name="Medigue C."/>
            <person name="Vallenet D."/>
            <person name="Lajus A."/>
            <person name="Rouy Z."/>
            <person name="Martinez-Vaz B."/>
            <person name="Tiffin P."/>
            <person name="Young N.D."/>
            <person name="Sadowsky M.J."/>
        </authorList>
    </citation>
    <scope>NUCLEOTIDE SEQUENCE</scope>
    <source>
        <strain evidence="2">M30</strain>
    </source>
</reference>
<dbReference type="Pfam" id="PF00717">
    <property type="entry name" value="Peptidase_S24"/>
    <property type="match status" value="1"/>
</dbReference>
<gene>
    <name evidence="2" type="ORF">GHK45_23650</name>
</gene>